<dbReference type="PROSITE" id="PS50045">
    <property type="entry name" value="SIGMA54_INTERACT_4"/>
    <property type="match status" value="1"/>
</dbReference>
<dbReference type="InterPro" id="IPR000014">
    <property type="entry name" value="PAS"/>
</dbReference>
<dbReference type="SUPFAM" id="SSF46689">
    <property type="entry name" value="Homeodomain-like"/>
    <property type="match status" value="1"/>
</dbReference>
<dbReference type="PROSITE" id="PS00676">
    <property type="entry name" value="SIGMA54_INTERACT_2"/>
    <property type="match status" value="1"/>
</dbReference>
<dbReference type="GO" id="GO:0006355">
    <property type="term" value="P:regulation of DNA-templated transcription"/>
    <property type="evidence" value="ECO:0007669"/>
    <property type="project" value="InterPro"/>
</dbReference>
<dbReference type="InterPro" id="IPR025943">
    <property type="entry name" value="Sigma_54_int_dom_ATP-bd_2"/>
</dbReference>
<dbReference type="Gene3D" id="1.10.10.60">
    <property type="entry name" value="Homeodomain-like"/>
    <property type="match status" value="1"/>
</dbReference>
<proteinExistence type="predicted"/>
<dbReference type="PANTHER" id="PTHR32071:SF57">
    <property type="entry name" value="C4-DICARBOXYLATE TRANSPORT TRANSCRIPTIONAL REGULATORY PROTEIN DCTD"/>
    <property type="match status" value="1"/>
</dbReference>
<dbReference type="SUPFAM" id="SSF55785">
    <property type="entry name" value="PYP-like sensor domain (PAS domain)"/>
    <property type="match status" value="1"/>
</dbReference>
<sequence>MLSTEKVEWWKAIVSSINDGILVIDHEGIVRLINPEYTRITGVREEEIIGKPLHQLRPGAKLPNTLKDGKCRVGVYRKEGNREYVVDMAPIILEGEIIGAVSVCKSLTEVHKLTHELKKKKQKIEQLQRAIDSLYQAKYTFDQIIGKEGGLKQTIQIAERAAETDLPVLIMGESGTGKELFAQAIHNRSNRRKRPFIPVNCAAIPPALLESELFGYEEGSFTHAKKGGKIGLFELANNGTIFLDEVGDMPFELQAKLLRVLQEQKIRRVGGMEEKEINIRIIAATNRDLEQLVFKKLFRQDLFYRLNVIRIEIPPLRERKEDIPKLIKTFLRSSLRNILIGEEVMKFLQLYDWPGNVRELKNAIDYAVCMAEGGEIQLCHLPKWISELEVEPKQTNRTLREVIEEAERKLIRETLNRFGNGIEEKKKAAQALGISLATLYNKIKKYHIDPNEDRF</sequence>
<dbReference type="PROSITE" id="PS50112">
    <property type="entry name" value="PAS"/>
    <property type="match status" value="1"/>
</dbReference>
<dbReference type="PROSITE" id="PS00688">
    <property type="entry name" value="SIGMA54_INTERACT_3"/>
    <property type="match status" value="1"/>
</dbReference>
<dbReference type="InterPro" id="IPR027417">
    <property type="entry name" value="P-loop_NTPase"/>
</dbReference>
<gene>
    <name evidence="9" type="ORF">CLV97_1541</name>
</gene>
<dbReference type="AlphaFoldDB" id="A0A2T0L9U9"/>
<dbReference type="InterPro" id="IPR003593">
    <property type="entry name" value="AAA+_ATPase"/>
</dbReference>
<feature type="domain" description="PAS" evidence="8">
    <location>
        <begin position="6"/>
        <end position="51"/>
    </location>
</feature>
<dbReference type="SMART" id="SM00382">
    <property type="entry name" value="AAA"/>
    <property type="match status" value="1"/>
</dbReference>
<evidence type="ECO:0000313" key="9">
    <source>
        <dbReference type="EMBL" id="PRX38509.1"/>
    </source>
</evidence>
<dbReference type="InterPro" id="IPR002197">
    <property type="entry name" value="HTH_Fis"/>
</dbReference>
<evidence type="ECO:0000259" key="8">
    <source>
        <dbReference type="PROSITE" id="PS50112"/>
    </source>
</evidence>
<evidence type="ECO:0000313" key="10">
    <source>
        <dbReference type="Proteomes" id="UP000237797"/>
    </source>
</evidence>
<reference evidence="9 10" key="1">
    <citation type="submission" date="2018-03" db="EMBL/GenBank/DDBJ databases">
        <title>Genomic Encyclopedia of Archaeal and Bacterial Type Strains, Phase II (KMG-II): from individual species to whole genera.</title>
        <authorList>
            <person name="Goeker M."/>
        </authorList>
    </citation>
    <scope>NUCLEOTIDE SEQUENCE [LARGE SCALE GENOMIC DNA]</scope>
    <source>
        <strain evidence="9 10">DSM 44946</strain>
    </source>
</reference>
<evidence type="ECO:0000256" key="3">
    <source>
        <dbReference type="ARBA" id="ARBA00023015"/>
    </source>
</evidence>
<dbReference type="InterPro" id="IPR025662">
    <property type="entry name" value="Sigma_54_int_dom_ATP-bd_1"/>
</dbReference>
<dbReference type="InterPro" id="IPR058031">
    <property type="entry name" value="AAA_lid_NorR"/>
</dbReference>
<keyword evidence="4" id="KW-0238">DNA-binding</keyword>
<dbReference type="PROSITE" id="PS00675">
    <property type="entry name" value="SIGMA54_INTERACT_1"/>
    <property type="match status" value="1"/>
</dbReference>
<dbReference type="PANTHER" id="PTHR32071">
    <property type="entry name" value="TRANSCRIPTIONAL REGULATORY PROTEIN"/>
    <property type="match status" value="1"/>
</dbReference>
<keyword evidence="10" id="KW-1185">Reference proteome</keyword>
<dbReference type="Pfam" id="PF00989">
    <property type="entry name" value="PAS"/>
    <property type="match status" value="1"/>
</dbReference>
<dbReference type="GO" id="GO:0043565">
    <property type="term" value="F:sequence-specific DNA binding"/>
    <property type="evidence" value="ECO:0007669"/>
    <property type="project" value="InterPro"/>
</dbReference>
<comment type="caution">
    <text evidence="9">The sequence shown here is derived from an EMBL/GenBank/DDBJ whole genome shotgun (WGS) entry which is preliminary data.</text>
</comment>
<feature type="coiled-coil region" evidence="6">
    <location>
        <begin position="110"/>
        <end position="137"/>
    </location>
</feature>
<dbReference type="SUPFAM" id="SSF52540">
    <property type="entry name" value="P-loop containing nucleoside triphosphate hydrolases"/>
    <property type="match status" value="1"/>
</dbReference>
<dbReference type="Pfam" id="PF00158">
    <property type="entry name" value="Sigma54_activat"/>
    <property type="match status" value="1"/>
</dbReference>
<dbReference type="EMBL" id="PVNE01000054">
    <property type="protein sequence ID" value="PRX38509.1"/>
    <property type="molecule type" value="Genomic_DNA"/>
</dbReference>
<dbReference type="Gene3D" id="3.40.50.300">
    <property type="entry name" value="P-loop containing nucleotide triphosphate hydrolases"/>
    <property type="match status" value="1"/>
</dbReference>
<feature type="domain" description="Sigma-54 factor interaction" evidence="7">
    <location>
        <begin position="144"/>
        <end position="369"/>
    </location>
</feature>
<dbReference type="Proteomes" id="UP000237797">
    <property type="component" value="Unassembled WGS sequence"/>
</dbReference>
<dbReference type="InterPro" id="IPR025944">
    <property type="entry name" value="Sigma_54_int_dom_CS"/>
</dbReference>
<dbReference type="GO" id="GO:0005524">
    <property type="term" value="F:ATP binding"/>
    <property type="evidence" value="ECO:0007669"/>
    <property type="project" value="UniProtKB-KW"/>
</dbReference>
<evidence type="ECO:0000256" key="5">
    <source>
        <dbReference type="ARBA" id="ARBA00023163"/>
    </source>
</evidence>
<organism evidence="9 10">
    <name type="scientific">Planifilum fimeticola</name>
    <dbReference type="NCBI Taxonomy" id="201975"/>
    <lineage>
        <taxon>Bacteria</taxon>
        <taxon>Bacillati</taxon>
        <taxon>Bacillota</taxon>
        <taxon>Bacilli</taxon>
        <taxon>Bacillales</taxon>
        <taxon>Thermoactinomycetaceae</taxon>
        <taxon>Planifilum</taxon>
    </lineage>
</organism>
<keyword evidence="5" id="KW-0804">Transcription</keyword>
<dbReference type="OrthoDB" id="9771372at2"/>
<dbReference type="InterPro" id="IPR035965">
    <property type="entry name" value="PAS-like_dom_sf"/>
</dbReference>
<dbReference type="InterPro" id="IPR002078">
    <property type="entry name" value="Sigma_54_int"/>
</dbReference>
<dbReference type="SMART" id="SM00091">
    <property type="entry name" value="PAS"/>
    <property type="match status" value="1"/>
</dbReference>
<evidence type="ECO:0000256" key="2">
    <source>
        <dbReference type="ARBA" id="ARBA00022840"/>
    </source>
</evidence>
<dbReference type="InterPro" id="IPR013767">
    <property type="entry name" value="PAS_fold"/>
</dbReference>
<accession>A0A2T0L9U9</accession>
<evidence type="ECO:0000256" key="1">
    <source>
        <dbReference type="ARBA" id="ARBA00022741"/>
    </source>
</evidence>
<protein>
    <submittedName>
        <fullName evidence="9">PAS domain S-box-containing protein</fullName>
    </submittedName>
</protein>
<dbReference type="CDD" id="cd00009">
    <property type="entry name" value="AAA"/>
    <property type="match status" value="1"/>
</dbReference>
<keyword evidence="6" id="KW-0175">Coiled coil</keyword>
<dbReference type="InterPro" id="IPR009057">
    <property type="entry name" value="Homeodomain-like_sf"/>
</dbReference>
<dbReference type="NCBIfam" id="TIGR00229">
    <property type="entry name" value="sensory_box"/>
    <property type="match status" value="1"/>
</dbReference>
<dbReference type="Pfam" id="PF02954">
    <property type="entry name" value="HTH_8"/>
    <property type="match status" value="1"/>
</dbReference>
<keyword evidence="3" id="KW-0805">Transcription regulation</keyword>
<dbReference type="CDD" id="cd00130">
    <property type="entry name" value="PAS"/>
    <property type="match status" value="1"/>
</dbReference>
<name>A0A2T0L9U9_9BACL</name>
<dbReference type="Gene3D" id="1.10.8.60">
    <property type="match status" value="1"/>
</dbReference>
<evidence type="ECO:0000256" key="4">
    <source>
        <dbReference type="ARBA" id="ARBA00023125"/>
    </source>
</evidence>
<evidence type="ECO:0000259" key="7">
    <source>
        <dbReference type="PROSITE" id="PS50045"/>
    </source>
</evidence>
<keyword evidence="2" id="KW-0067">ATP-binding</keyword>
<keyword evidence="1" id="KW-0547">Nucleotide-binding</keyword>
<dbReference type="Gene3D" id="3.30.450.20">
    <property type="entry name" value="PAS domain"/>
    <property type="match status" value="1"/>
</dbReference>
<dbReference type="RefSeq" id="WP_106346801.1">
    <property type="nucleotide sequence ID" value="NZ_PVNE01000054.1"/>
</dbReference>
<evidence type="ECO:0000256" key="6">
    <source>
        <dbReference type="SAM" id="Coils"/>
    </source>
</evidence>
<dbReference type="FunFam" id="3.40.50.300:FF:000006">
    <property type="entry name" value="DNA-binding transcriptional regulator NtrC"/>
    <property type="match status" value="1"/>
</dbReference>
<dbReference type="Pfam" id="PF25601">
    <property type="entry name" value="AAA_lid_14"/>
    <property type="match status" value="1"/>
</dbReference>